<dbReference type="Gene3D" id="3.40.50.720">
    <property type="entry name" value="NAD(P)-binding Rossmann-like Domain"/>
    <property type="match status" value="1"/>
</dbReference>
<evidence type="ECO:0000313" key="4">
    <source>
        <dbReference type="EMBL" id="KDQ24824.1"/>
    </source>
</evidence>
<evidence type="ECO:0000256" key="1">
    <source>
        <dbReference type="ARBA" id="ARBA00006484"/>
    </source>
</evidence>
<dbReference type="FunCoup" id="A0A067NAJ5">
    <property type="interactions" value="2"/>
</dbReference>
<protein>
    <submittedName>
        <fullName evidence="4">Uncharacterized protein</fullName>
    </submittedName>
</protein>
<dbReference type="Pfam" id="PF13561">
    <property type="entry name" value="adh_short_C2"/>
    <property type="match status" value="1"/>
</dbReference>
<dbReference type="HOGENOM" id="CLU_010194_4_1_1"/>
<accession>A0A067NAJ5</accession>
<dbReference type="InParanoid" id="A0A067NAJ5"/>
<dbReference type="AlphaFoldDB" id="A0A067NAJ5"/>
<keyword evidence="3" id="KW-0560">Oxidoreductase</keyword>
<dbReference type="FunFam" id="3.40.50.720:FF:000084">
    <property type="entry name" value="Short-chain dehydrogenase reductase"/>
    <property type="match status" value="1"/>
</dbReference>
<evidence type="ECO:0000256" key="2">
    <source>
        <dbReference type="ARBA" id="ARBA00022857"/>
    </source>
</evidence>
<dbReference type="SUPFAM" id="SSF51735">
    <property type="entry name" value="NAD(P)-binding Rossmann-fold domains"/>
    <property type="match status" value="1"/>
</dbReference>
<comment type="similarity">
    <text evidence="1">Belongs to the short-chain dehydrogenases/reductases (SDR) family.</text>
</comment>
<dbReference type="OrthoDB" id="1393670at2759"/>
<dbReference type="PRINTS" id="PR00081">
    <property type="entry name" value="GDHRDH"/>
</dbReference>
<dbReference type="PRINTS" id="PR00080">
    <property type="entry name" value="SDRFAMILY"/>
</dbReference>
<dbReference type="PANTHER" id="PTHR48107">
    <property type="entry name" value="NADPH-DEPENDENT ALDEHYDE REDUCTASE-LIKE PROTEIN, CHLOROPLASTIC-RELATED"/>
    <property type="match status" value="1"/>
</dbReference>
<dbReference type="STRING" id="1137138.A0A067NAJ5"/>
<dbReference type="GO" id="GO:0016614">
    <property type="term" value="F:oxidoreductase activity, acting on CH-OH group of donors"/>
    <property type="evidence" value="ECO:0007669"/>
    <property type="project" value="UniProtKB-ARBA"/>
</dbReference>
<dbReference type="InterPro" id="IPR036291">
    <property type="entry name" value="NAD(P)-bd_dom_sf"/>
</dbReference>
<sequence length="317" mass="34217">MSSEKVQKLRKEDDIITAYDPASFIEKFTQDGVGSDKNMEPLAEHTRLEKWDENGKPFLWEYRGSGKLEGKNAIITGGDSGIGRSVAIFFAREGADVTIHYLKEEQSDADETARLVREAGRKANLVTADFDDPTSAQSVVDSHIKAFGRVDILVNNASHQVMVPDIADLPLDQVESIFRRNIVSMIAMAKFAVPHMKRGAATTNTTSVTGFAGSPSLIDYSSTKGAIAAFTRALAKQLAPKGIRVNSVAPGPFYTPLQPASRPAEQMEGWELGKMPLHGRAGQPAELGGTYVLLAGPDGNYITGQTIHVNAGQWVGS</sequence>
<reference evidence="5" key="1">
    <citation type="journal article" date="2014" name="Proc. Natl. Acad. Sci. U.S.A.">
        <title>Extensive sampling of basidiomycete genomes demonstrates inadequacy of the white-rot/brown-rot paradigm for wood decay fungi.</title>
        <authorList>
            <person name="Riley R."/>
            <person name="Salamov A.A."/>
            <person name="Brown D.W."/>
            <person name="Nagy L.G."/>
            <person name="Floudas D."/>
            <person name="Held B.W."/>
            <person name="Levasseur A."/>
            <person name="Lombard V."/>
            <person name="Morin E."/>
            <person name="Otillar R."/>
            <person name="Lindquist E.A."/>
            <person name="Sun H."/>
            <person name="LaButti K.M."/>
            <person name="Schmutz J."/>
            <person name="Jabbour D."/>
            <person name="Luo H."/>
            <person name="Baker S.E."/>
            <person name="Pisabarro A.G."/>
            <person name="Walton J.D."/>
            <person name="Blanchette R.A."/>
            <person name="Henrissat B."/>
            <person name="Martin F."/>
            <person name="Cullen D."/>
            <person name="Hibbett D.S."/>
            <person name="Grigoriev I.V."/>
        </authorList>
    </citation>
    <scope>NUCLEOTIDE SEQUENCE [LARGE SCALE GENOMIC DNA]</scope>
    <source>
        <strain evidence="5">PC15</strain>
    </source>
</reference>
<evidence type="ECO:0000313" key="5">
    <source>
        <dbReference type="Proteomes" id="UP000027073"/>
    </source>
</evidence>
<keyword evidence="2" id="KW-0521">NADP</keyword>
<evidence type="ECO:0000256" key="3">
    <source>
        <dbReference type="ARBA" id="ARBA00023002"/>
    </source>
</evidence>
<dbReference type="EMBL" id="KL198011">
    <property type="protein sequence ID" value="KDQ24824.1"/>
    <property type="molecule type" value="Genomic_DNA"/>
</dbReference>
<proteinExistence type="inferred from homology"/>
<dbReference type="InterPro" id="IPR020904">
    <property type="entry name" value="Sc_DH/Rdtase_CS"/>
</dbReference>
<dbReference type="Proteomes" id="UP000027073">
    <property type="component" value="Unassembled WGS sequence"/>
</dbReference>
<dbReference type="InterPro" id="IPR002347">
    <property type="entry name" value="SDR_fam"/>
</dbReference>
<dbReference type="VEuPathDB" id="FungiDB:PLEOSDRAFT_1094451"/>
<name>A0A067NAJ5_PLEO1</name>
<dbReference type="PANTHER" id="PTHR48107:SF16">
    <property type="entry name" value="NADPH-DEPENDENT ALDEHYDE REDUCTASE 1, CHLOROPLASTIC"/>
    <property type="match status" value="1"/>
</dbReference>
<organism evidence="4 5">
    <name type="scientific">Pleurotus ostreatus (strain PC15)</name>
    <name type="common">Oyster mushroom</name>
    <dbReference type="NCBI Taxonomy" id="1137138"/>
    <lineage>
        <taxon>Eukaryota</taxon>
        <taxon>Fungi</taxon>
        <taxon>Dikarya</taxon>
        <taxon>Basidiomycota</taxon>
        <taxon>Agaricomycotina</taxon>
        <taxon>Agaricomycetes</taxon>
        <taxon>Agaricomycetidae</taxon>
        <taxon>Agaricales</taxon>
        <taxon>Pleurotineae</taxon>
        <taxon>Pleurotaceae</taxon>
        <taxon>Pleurotus</taxon>
    </lineage>
</organism>
<dbReference type="PROSITE" id="PS00061">
    <property type="entry name" value="ADH_SHORT"/>
    <property type="match status" value="1"/>
</dbReference>
<gene>
    <name evidence="4" type="ORF">PLEOSDRAFT_1094451</name>
</gene>